<dbReference type="PANTHER" id="PTHR22617">
    <property type="entry name" value="CHEMOTAXIS SENSOR HISTIDINE KINASE-RELATED"/>
    <property type="match status" value="1"/>
</dbReference>
<dbReference type="AlphaFoldDB" id="A0A2Z2H7I7"/>
<dbReference type="Gene3D" id="2.30.30.40">
    <property type="entry name" value="SH3 Domains"/>
    <property type="match status" value="1"/>
</dbReference>
<dbReference type="GO" id="GO:0007165">
    <property type="term" value="P:signal transduction"/>
    <property type="evidence" value="ECO:0007669"/>
    <property type="project" value="InterPro"/>
</dbReference>
<dbReference type="GO" id="GO:0005829">
    <property type="term" value="C:cytosol"/>
    <property type="evidence" value="ECO:0007669"/>
    <property type="project" value="TreeGrafter"/>
</dbReference>
<evidence type="ECO:0000313" key="2">
    <source>
        <dbReference type="EMBL" id="ARS53298.1"/>
    </source>
</evidence>
<dbReference type="InterPro" id="IPR036061">
    <property type="entry name" value="CheW-like_dom_sf"/>
</dbReference>
<dbReference type="SMART" id="SM00260">
    <property type="entry name" value="CheW"/>
    <property type="match status" value="1"/>
</dbReference>
<dbReference type="InterPro" id="IPR039315">
    <property type="entry name" value="CheW"/>
</dbReference>
<dbReference type="PANTHER" id="PTHR22617:SF23">
    <property type="entry name" value="CHEMOTAXIS PROTEIN CHEW"/>
    <property type="match status" value="1"/>
</dbReference>
<dbReference type="Pfam" id="PF01584">
    <property type="entry name" value="CheW"/>
    <property type="match status" value="3"/>
</dbReference>
<dbReference type="SUPFAM" id="SSF50341">
    <property type="entry name" value="CheW-like"/>
    <property type="match status" value="3"/>
</dbReference>
<dbReference type="GO" id="GO:0006935">
    <property type="term" value="P:chemotaxis"/>
    <property type="evidence" value="ECO:0007669"/>
    <property type="project" value="InterPro"/>
</dbReference>
<dbReference type="Proteomes" id="UP000250025">
    <property type="component" value="Chromosome"/>
</dbReference>
<evidence type="ECO:0000313" key="3">
    <source>
        <dbReference type="Proteomes" id="UP000250025"/>
    </source>
</evidence>
<organism evidence="2 3">
    <name type="scientific">Kushneria konosiri</name>
    <dbReference type="NCBI Taxonomy" id="698828"/>
    <lineage>
        <taxon>Bacteria</taxon>
        <taxon>Pseudomonadati</taxon>
        <taxon>Pseudomonadota</taxon>
        <taxon>Gammaproteobacteria</taxon>
        <taxon>Oceanospirillales</taxon>
        <taxon>Halomonadaceae</taxon>
        <taxon>Kushneria</taxon>
    </lineage>
</organism>
<gene>
    <name evidence="2" type="ORF">B9G99_10890</name>
</gene>
<proteinExistence type="predicted"/>
<name>A0A2Z2H7I7_9GAMM</name>
<dbReference type="InterPro" id="IPR002545">
    <property type="entry name" value="CheW-lke_dom"/>
</dbReference>
<protein>
    <recommendedName>
        <fullName evidence="1">CheW-like domain-containing protein</fullName>
    </recommendedName>
</protein>
<keyword evidence="3" id="KW-1185">Reference proteome</keyword>
<reference evidence="2 3" key="1">
    <citation type="journal article" date="2017" name="Int. J. Syst. Evol. Microbiol.">
        <title>Kushneria konosiri sp. nov., isolated from the Korean salt-fermented seafood Daemi-jeot.</title>
        <authorList>
            <person name="Yun J.H."/>
            <person name="Park S.K."/>
            <person name="Lee J.Y."/>
            <person name="Jung M.J."/>
            <person name="Bae J.W."/>
        </authorList>
    </citation>
    <scope>NUCLEOTIDE SEQUENCE [LARGE SCALE GENOMIC DNA]</scope>
    <source>
        <strain evidence="2 3">X49</strain>
    </source>
</reference>
<accession>A0A2Z2H7I7</accession>
<feature type="domain" description="CheW-like" evidence="1">
    <location>
        <begin position="360"/>
        <end position="510"/>
    </location>
</feature>
<feature type="domain" description="CheW-like" evidence="1">
    <location>
        <begin position="28"/>
        <end position="174"/>
    </location>
</feature>
<dbReference type="PROSITE" id="PS50851">
    <property type="entry name" value="CHEW"/>
    <property type="match status" value="2"/>
</dbReference>
<dbReference type="Gene3D" id="2.40.50.180">
    <property type="entry name" value="CheA-289, Domain 4"/>
    <property type="match status" value="2"/>
</dbReference>
<sequence length="529" mass="57485">MPPPARLTPTAVPAALLARASDMSHHDTSTYGVLGIGGSNVALPISTLREVADLPEALTPAPLAPVWSLGAFMLRDEMIPVIDLARLLQLDDGTGTRNAGDRVAIVHWQSGVVGLRVDAIHGIMPVARERLQTLEHHDARTTALIPAAFNFSNDGEDRLVYVLELEALFALDGVMRSLSAGTVNDIGVNDLEHSRTPRQRHRALVIECLGVHLSLPAAMVREIQPLEKLAPPVIEIDGYMGTAPLRKSQMAVFCPLILARLEKRCKASAGLMVVVTVRGQLMGLAATRVLRMIDYDPAGVMPLADNHDNANATVAGIMTHPELGDSLLLDESRFATDQDFLTIAAMYAGQQEKGHTQGEVYRRFAFVHYDAFGQYVTPLEQLDEVIAMPEGFTPSTNAQEGWAGTLPHRDHAVSLIDLRRLLNTPHNTPATDVLIVACGDYRVGFMIDNARHIEYLDAPANSLIIRWRGEQEPDTPPIEQCKRLIVVGTGANKKVMSVLCLETLATLLVDINAEHHCTMIDAASQVASA</sequence>
<dbReference type="KEGG" id="kus:B9G99_10890"/>
<dbReference type="EMBL" id="CP021323">
    <property type="protein sequence ID" value="ARS53298.1"/>
    <property type="molecule type" value="Genomic_DNA"/>
</dbReference>
<evidence type="ECO:0000259" key="1">
    <source>
        <dbReference type="PROSITE" id="PS50851"/>
    </source>
</evidence>